<dbReference type="InterPro" id="IPR006518">
    <property type="entry name" value="Trypano_RHS"/>
</dbReference>
<sequence length="287" mass="32396">MDIKLNDFLTMELDGKGILRANRNVLLKDFLNNPTSHIQDEGVLREIQASGRYVRMETAVRKEVIFEEDVRKLLDNGVDNLLGWSLAASEVKASVCGITKNSLDAALEEVMNPTTMGAPVILKGRYESVYNARWSHVVEVPGGEGTRMDVKEGEPPHSWTYKAVGDNLEKDDGVEQSGAAPPRLMVLTSDKGWPYSWAGSEFIRDCHVNCEVERVWQTVKRDLTEWLITNGGTYFEPKKRLLIGTPGIGKSMNAGSYLLYQLLHYDTKHLQMVLYVIKDRIFLFDKT</sequence>
<dbReference type="InterPro" id="IPR046835">
    <property type="entry name" value="RHS_N"/>
</dbReference>
<dbReference type="EMBL" id="AHKC01010401">
    <property type="protein sequence ID" value="EKF32104.1"/>
    <property type="molecule type" value="Genomic_DNA"/>
</dbReference>
<dbReference type="InterPro" id="IPR046836">
    <property type="entry name" value="RHS_C"/>
</dbReference>
<dbReference type="NCBIfam" id="TIGR01631">
    <property type="entry name" value="Trypano_RHS"/>
    <property type="match status" value="1"/>
</dbReference>
<organism evidence="4 5">
    <name type="scientific">Trypanosoma cruzi marinkellei</name>
    <dbReference type="NCBI Taxonomy" id="85056"/>
    <lineage>
        <taxon>Eukaryota</taxon>
        <taxon>Discoba</taxon>
        <taxon>Euglenozoa</taxon>
        <taxon>Kinetoplastea</taxon>
        <taxon>Metakinetoplastina</taxon>
        <taxon>Trypanosomatida</taxon>
        <taxon>Trypanosomatidae</taxon>
        <taxon>Trypanosoma</taxon>
        <taxon>Schizotrypanum</taxon>
    </lineage>
</organism>
<comment type="caution">
    <text evidence="4">The sequence shown here is derived from an EMBL/GenBank/DDBJ whole genome shotgun (WGS) entry which is preliminary data.</text>
</comment>
<name>K2N2F9_TRYCR</name>
<dbReference type="AlphaFoldDB" id="K2N2F9"/>
<feature type="non-terminal residue" evidence="4">
    <location>
        <position position="287"/>
    </location>
</feature>
<evidence type="ECO:0000259" key="2">
    <source>
        <dbReference type="Pfam" id="PF20445"/>
    </source>
</evidence>
<proteinExistence type="predicted"/>
<reference evidence="4 5" key="1">
    <citation type="journal article" date="2012" name="BMC Genomics">
        <title>Comparative genomic analysis of human infective Trypanosoma cruzi lineages with the bat-restricted subspecies T. cruzi marinkellei.</title>
        <authorList>
            <person name="Franzen O."/>
            <person name="Talavera-Lopez C."/>
            <person name="Ochaya S."/>
            <person name="Butler C.E."/>
            <person name="Messenger L.A."/>
            <person name="Lewis M.D."/>
            <person name="Llewellyn M.S."/>
            <person name="Marinkelle C.J."/>
            <person name="Tyler K.M."/>
            <person name="Miles M.A."/>
            <person name="Andersson B."/>
        </authorList>
    </citation>
    <scope>NUCLEOTIDE SEQUENCE [LARGE SCALE GENOMIC DNA]</scope>
    <source>
        <strain evidence="4 5">B7</strain>
    </source>
</reference>
<evidence type="ECO:0000313" key="5">
    <source>
        <dbReference type="Proteomes" id="UP000007350"/>
    </source>
</evidence>
<dbReference type="Pfam" id="PF07999">
    <property type="entry name" value="RHSP"/>
    <property type="match status" value="1"/>
</dbReference>
<evidence type="ECO:0000259" key="1">
    <source>
        <dbReference type="Pfam" id="PF07999"/>
    </source>
</evidence>
<feature type="domain" description="DUF7578" evidence="3">
    <location>
        <begin position="2"/>
        <end position="63"/>
    </location>
</feature>
<accession>K2N2F9</accession>
<dbReference type="OrthoDB" id="251987at2759"/>
<evidence type="ECO:0000313" key="4">
    <source>
        <dbReference type="EMBL" id="EKF32104.1"/>
    </source>
</evidence>
<keyword evidence="5" id="KW-1185">Reference proteome</keyword>
<dbReference type="Pfam" id="PF20445">
    <property type="entry name" value="RHS_N"/>
    <property type="match status" value="1"/>
</dbReference>
<evidence type="ECO:0000259" key="3">
    <source>
        <dbReference type="Pfam" id="PF24466"/>
    </source>
</evidence>
<gene>
    <name evidence="4" type="ORF">MOQ_004051</name>
</gene>
<feature type="domain" description="Retrotransposon hot spot protein N-terminal" evidence="2">
    <location>
        <begin position="126"/>
        <end position="229"/>
    </location>
</feature>
<feature type="domain" description="Retrotransposon hot spot protein,C-terminal" evidence="1">
    <location>
        <begin position="241"/>
        <end position="287"/>
    </location>
</feature>
<dbReference type="InterPro" id="IPR056000">
    <property type="entry name" value="DUF7578"/>
</dbReference>
<dbReference type="Proteomes" id="UP000007350">
    <property type="component" value="Unassembled WGS sequence"/>
</dbReference>
<protein>
    <submittedName>
        <fullName evidence="4">Retrotransposon hot spot (RHS) protein, putative</fullName>
    </submittedName>
</protein>
<dbReference type="Pfam" id="PF24466">
    <property type="entry name" value="DUF7578"/>
    <property type="match status" value="1"/>
</dbReference>